<reference evidence="2 3" key="1">
    <citation type="submission" date="2019-03" db="EMBL/GenBank/DDBJ databases">
        <title>Freshwater and sediment microbial communities from various areas in North America, analyzing microbe dynamics in response to fracking.</title>
        <authorList>
            <person name="Lamendella R."/>
        </authorList>
    </citation>
    <scope>NUCLEOTIDE SEQUENCE [LARGE SCALE GENOMIC DNA]</scope>
    <source>
        <strain evidence="2 3">1_TX</strain>
    </source>
</reference>
<organism evidence="2 3">
    <name type="scientific">Halomonas ventosae</name>
    <dbReference type="NCBI Taxonomy" id="229007"/>
    <lineage>
        <taxon>Bacteria</taxon>
        <taxon>Pseudomonadati</taxon>
        <taxon>Pseudomonadota</taxon>
        <taxon>Gammaproteobacteria</taxon>
        <taxon>Oceanospirillales</taxon>
        <taxon>Halomonadaceae</taxon>
        <taxon>Halomonas</taxon>
    </lineage>
</organism>
<protein>
    <submittedName>
        <fullName evidence="2">Uncharacterized protein</fullName>
    </submittedName>
</protein>
<sequence length="176" mass="20137">MAMFKRGETSGHVIERKRAITKSILRKAKLLNEIQSIEEIPEAIKGKSGKVSEVAVHSWHDEKIQVLGYSRNTAYANHNQMALEQLLAAIKKVNNITYRTMPPKGLSNNPLRERIKELEKENNLLRNALAEVYRSYMYIAEKNTEQTSIQLSKQEFISEQAAILGENRLKSIDKND</sequence>
<evidence type="ECO:0000256" key="1">
    <source>
        <dbReference type="SAM" id="Coils"/>
    </source>
</evidence>
<dbReference type="OrthoDB" id="5917250at2"/>
<keyword evidence="1" id="KW-0175">Coiled coil</keyword>
<dbReference type="Proteomes" id="UP000295150">
    <property type="component" value="Unassembled WGS sequence"/>
</dbReference>
<evidence type="ECO:0000313" key="2">
    <source>
        <dbReference type="EMBL" id="TDO04325.1"/>
    </source>
</evidence>
<evidence type="ECO:0000313" key="3">
    <source>
        <dbReference type="Proteomes" id="UP000295150"/>
    </source>
</evidence>
<dbReference type="AlphaFoldDB" id="A0A4R6H9Q6"/>
<name>A0A4R6H9Q6_9GAMM</name>
<comment type="caution">
    <text evidence="2">The sequence shown here is derived from an EMBL/GenBank/DDBJ whole genome shotgun (WGS) entry which is preliminary data.</text>
</comment>
<dbReference type="RefSeq" id="WP_133483781.1">
    <property type="nucleotide sequence ID" value="NZ_SNWH01000015.1"/>
</dbReference>
<accession>A0A4R6H9Q6</accession>
<keyword evidence="3" id="KW-1185">Reference proteome</keyword>
<dbReference type="EMBL" id="SNWH01000015">
    <property type="protein sequence ID" value="TDO04325.1"/>
    <property type="molecule type" value="Genomic_DNA"/>
</dbReference>
<gene>
    <name evidence="2" type="ORF">DFO68_11517</name>
</gene>
<feature type="coiled-coil region" evidence="1">
    <location>
        <begin position="108"/>
        <end position="135"/>
    </location>
</feature>
<proteinExistence type="predicted"/>